<feature type="compositionally biased region" description="Low complexity" evidence="1">
    <location>
        <begin position="227"/>
        <end position="236"/>
    </location>
</feature>
<organism evidence="2 3">
    <name type="scientific">Brevibacterium iodinum ATCC 49514</name>
    <dbReference type="NCBI Taxonomy" id="1255616"/>
    <lineage>
        <taxon>Bacteria</taxon>
        <taxon>Bacillati</taxon>
        <taxon>Actinomycetota</taxon>
        <taxon>Actinomycetes</taxon>
        <taxon>Micrococcales</taxon>
        <taxon>Brevibacteriaceae</taxon>
        <taxon>Brevibacterium</taxon>
    </lineage>
</organism>
<reference evidence="3" key="1">
    <citation type="submission" date="2017-03" db="EMBL/GenBank/DDBJ databases">
        <authorList>
            <person name="Monnet C."/>
        </authorList>
    </citation>
    <scope>NUCLEOTIDE SEQUENCE [LARGE SCALE GENOMIC DNA]</scope>
    <source>
        <strain evidence="3">ATCC 49514</strain>
    </source>
</reference>
<dbReference type="AlphaFoldDB" id="A0A2H1I4J5"/>
<name>A0A2H1I4J5_9MICO</name>
<gene>
    <name evidence="2" type="ORF">BI49514_00642</name>
</gene>
<feature type="region of interest" description="Disordered" evidence="1">
    <location>
        <begin position="219"/>
        <end position="242"/>
    </location>
</feature>
<proteinExistence type="predicted"/>
<evidence type="ECO:0000313" key="2">
    <source>
        <dbReference type="EMBL" id="SMX70012.1"/>
    </source>
</evidence>
<accession>A0A2H1I4J5</accession>
<evidence type="ECO:0000313" key="3">
    <source>
        <dbReference type="Proteomes" id="UP000234382"/>
    </source>
</evidence>
<sequence length="259" mass="27452">MDVMSAAPVIEQLSRETGISTAAALFDKIPPHPVDPVLSPLFRRGGLPRGELVTVTGELSLSCGLATIAAATREQKWCAGIGLGEPSVSSIADLGVDLDHFVNLATPGEDWLRVASILIESFDIILVDPGFAPSASERARLLAKIRERRMSLISLRPLSGSTEQIEITDTRWSGAEHGHGRLQSCLVRARSQTGTHRFLLPGPSGTPARVPAGTLEVVADGGASKAPTTDLGTDPATDTDDDPRWSTITQLRQVISHVG</sequence>
<protein>
    <recommendedName>
        <fullName evidence="4">Protein RecA</fullName>
    </recommendedName>
</protein>
<evidence type="ECO:0008006" key="4">
    <source>
        <dbReference type="Google" id="ProtNLM"/>
    </source>
</evidence>
<dbReference type="EMBL" id="FXYX01000002">
    <property type="protein sequence ID" value="SMX70012.1"/>
    <property type="molecule type" value="Genomic_DNA"/>
</dbReference>
<keyword evidence="3" id="KW-1185">Reference proteome</keyword>
<dbReference type="Proteomes" id="UP000234382">
    <property type="component" value="Unassembled WGS sequence"/>
</dbReference>
<evidence type="ECO:0000256" key="1">
    <source>
        <dbReference type="SAM" id="MobiDB-lite"/>
    </source>
</evidence>